<dbReference type="InterPro" id="IPR005828">
    <property type="entry name" value="MFS_sugar_transport-like"/>
</dbReference>
<comment type="caution">
    <text evidence="6">The sequence shown here is derived from an EMBL/GenBank/DDBJ whole genome shotgun (WGS) entry which is preliminary data.</text>
</comment>
<dbReference type="GO" id="GO:0016020">
    <property type="term" value="C:membrane"/>
    <property type="evidence" value="ECO:0007669"/>
    <property type="project" value="UniProtKB-SubCell"/>
</dbReference>
<evidence type="ECO:0000313" key="6">
    <source>
        <dbReference type="EMBL" id="CAH0480010.1"/>
    </source>
</evidence>
<dbReference type="Gene3D" id="1.20.1250.20">
    <property type="entry name" value="MFS general substrate transporter like domains"/>
    <property type="match status" value="1"/>
</dbReference>
<dbReference type="PANTHER" id="PTHR48022:SF2">
    <property type="entry name" value="PLASTIDIC GLUCOSE TRANSPORTER 4"/>
    <property type="match status" value="1"/>
</dbReference>
<evidence type="ECO:0000313" key="7">
    <source>
        <dbReference type="Proteomes" id="UP001160483"/>
    </source>
</evidence>
<evidence type="ECO:0008006" key="8">
    <source>
        <dbReference type="Google" id="ProtNLM"/>
    </source>
</evidence>
<keyword evidence="3 5" id="KW-1133">Transmembrane helix</keyword>
<dbReference type="PANTHER" id="PTHR48022">
    <property type="entry name" value="PLASTIDIC GLUCOSE TRANSPORTER 4"/>
    <property type="match status" value="1"/>
</dbReference>
<evidence type="ECO:0000256" key="2">
    <source>
        <dbReference type="ARBA" id="ARBA00022692"/>
    </source>
</evidence>
<comment type="subcellular location">
    <subcellularLocation>
        <location evidence="1">Membrane</location>
        <topology evidence="1">Multi-pass membrane protein</topology>
    </subcellularLocation>
</comment>
<keyword evidence="2 5" id="KW-0812">Transmembrane</keyword>
<dbReference type="InterPro" id="IPR036259">
    <property type="entry name" value="MFS_trans_sf"/>
</dbReference>
<organism evidence="6 7">
    <name type="scientific">Peronospora belbahrii</name>
    <dbReference type="NCBI Taxonomy" id="622444"/>
    <lineage>
        <taxon>Eukaryota</taxon>
        <taxon>Sar</taxon>
        <taxon>Stramenopiles</taxon>
        <taxon>Oomycota</taxon>
        <taxon>Peronosporomycetes</taxon>
        <taxon>Peronosporales</taxon>
        <taxon>Peronosporaceae</taxon>
        <taxon>Peronospora</taxon>
    </lineage>
</organism>
<dbReference type="InterPro" id="IPR050360">
    <property type="entry name" value="MFS_Sugar_Transporters"/>
</dbReference>
<dbReference type="AlphaFoldDB" id="A0AAU9L3J5"/>
<feature type="transmembrane region" description="Helical" evidence="5">
    <location>
        <begin position="79"/>
        <end position="98"/>
    </location>
</feature>
<keyword evidence="4 5" id="KW-0472">Membrane</keyword>
<feature type="transmembrane region" description="Helical" evidence="5">
    <location>
        <begin position="45"/>
        <end position="67"/>
    </location>
</feature>
<gene>
    <name evidence="6" type="ORF">PBS003_LOCUS6637</name>
</gene>
<evidence type="ECO:0000256" key="1">
    <source>
        <dbReference type="ARBA" id="ARBA00004141"/>
    </source>
</evidence>
<dbReference type="EMBL" id="CAKKTJ010000322">
    <property type="protein sequence ID" value="CAH0480010.1"/>
    <property type="molecule type" value="Genomic_DNA"/>
</dbReference>
<sequence>MSYGGLIFQDITKAGIYSAFFLSGVNLISTIPAMRWVDTTGRRKLLLIGTVGMVAGHLFAAILFTAICNGNVDDARCPSVGGWFICIGSAFFVFNFAIRGVPFAGSTPLKYSH</sequence>
<dbReference type="SUPFAM" id="SSF103473">
    <property type="entry name" value="MFS general substrate transporter"/>
    <property type="match status" value="1"/>
</dbReference>
<feature type="transmembrane region" description="Helical" evidence="5">
    <location>
        <begin position="14"/>
        <end position="33"/>
    </location>
</feature>
<protein>
    <recommendedName>
        <fullName evidence="8">Major facilitator superfamily (MFS) profile domain-containing protein</fullName>
    </recommendedName>
</protein>
<name>A0AAU9L3J5_9STRA</name>
<evidence type="ECO:0000256" key="3">
    <source>
        <dbReference type="ARBA" id="ARBA00022989"/>
    </source>
</evidence>
<reference evidence="6" key="1">
    <citation type="submission" date="2021-11" db="EMBL/GenBank/DDBJ databases">
        <authorList>
            <person name="Islam A."/>
            <person name="Islam S."/>
            <person name="Flora M.S."/>
            <person name="Rahman M."/>
            <person name="Ziaur R.M."/>
            <person name="Epstein J.H."/>
            <person name="Hassan M."/>
            <person name="Klassen M."/>
            <person name="Woodard K."/>
            <person name="Webb A."/>
            <person name="Webby R.J."/>
            <person name="El Zowalaty M.E."/>
        </authorList>
    </citation>
    <scope>NUCLEOTIDE SEQUENCE</scope>
    <source>
        <strain evidence="6">Pbs3</strain>
    </source>
</reference>
<dbReference type="Pfam" id="PF00083">
    <property type="entry name" value="Sugar_tr"/>
    <property type="match status" value="1"/>
</dbReference>
<evidence type="ECO:0000256" key="4">
    <source>
        <dbReference type="ARBA" id="ARBA00023136"/>
    </source>
</evidence>
<accession>A0AAU9L3J5</accession>
<evidence type="ECO:0000256" key="5">
    <source>
        <dbReference type="SAM" id="Phobius"/>
    </source>
</evidence>
<dbReference type="GO" id="GO:0005351">
    <property type="term" value="F:carbohydrate:proton symporter activity"/>
    <property type="evidence" value="ECO:0007669"/>
    <property type="project" value="TreeGrafter"/>
</dbReference>
<proteinExistence type="predicted"/>
<dbReference type="Proteomes" id="UP001160483">
    <property type="component" value="Unassembled WGS sequence"/>
</dbReference>